<evidence type="ECO:0000256" key="1">
    <source>
        <dbReference type="ARBA" id="ARBA00004123"/>
    </source>
</evidence>
<dbReference type="InterPro" id="IPR007832">
    <property type="entry name" value="RNA_pol_Rpc34"/>
</dbReference>
<evidence type="ECO:0000313" key="6">
    <source>
        <dbReference type="Proteomes" id="UP000076727"/>
    </source>
</evidence>
<proteinExistence type="predicted"/>
<dbReference type="PANTHER" id="PTHR12780">
    <property type="entry name" value="RNA POLYMERASE III DNA DIRECTED , 39KD SUBUNIT-RELATED"/>
    <property type="match status" value="1"/>
</dbReference>
<keyword evidence="3" id="KW-0539">Nucleus</keyword>
<dbReference type="AlphaFoldDB" id="A0A165Q181"/>
<accession>A0A165Q181</accession>
<dbReference type="EMBL" id="KV429062">
    <property type="protein sequence ID" value="KZT68885.1"/>
    <property type="molecule type" value="Genomic_DNA"/>
</dbReference>
<dbReference type="STRING" id="1314783.A0A165Q181"/>
<evidence type="ECO:0000256" key="4">
    <source>
        <dbReference type="SAM" id="MobiDB-lite"/>
    </source>
</evidence>
<feature type="region of interest" description="Disordered" evidence="4">
    <location>
        <begin position="133"/>
        <end position="269"/>
    </location>
</feature>
<protein>
    <submittedName>
        <fullName evidence="5">Uncharacterized protein</fullName>
    </submittedName>
</protein>
<dbReference type="GO" id="GO:0005666">
    <property type="term" value="C:RNA polymerase III complex"/>
    <property type="evidence" value="ECO:0007669"/>
    <property type="project" value="InterPro"/>
</dbReference>
<dbReference type="InterPro" id="IPR016049">
    <property type="entry name" value="RNA_pol_Rpc34-like"/>
</dbReference>
<evidence type="ECO:0000313" key="5">
    <source>
        <dbReference type="EMBL" id="KZT68885.1"/>
    </source>
</evidence>
<keyword evidence="2" id="KW-0804">Transcription</keyword>
<name>A0A165Q181_9APHY</name>
<sequence length="345" mass="38632">MVSSVLYRVCSFYSKGNKDAISYREVSQDEIELKRGLSQEETIFSIESVQQRLKIIRDKSLPKPVRGRADQVRLLYLPSYSSYPNAEHILALVKRSRVTETELTIQHIEMLLEVLILNGKVEEIPAFVQFNQSDASENSDSDTSRSSTGKRRRKSRARNTDESASSDDGQPRKKRRRQRDSALATSDDDVNDGSCRQRKKRGRDDMDSDACNTPDDDADLSENDKPRRKRHRLDKQCVSRSGQDGRPRGKRKGRAYSASGDSHDFPGSTQALADLGRPDACGDAGYSSGFVYRPVHEERIVLGLGQSPCVRCPTGDFCGPVNAQECVYYETWLAGDVVSVVEEAP</sequence>
<evidence type="ECO:0000256" key="3">
    <source>
        <dbReference type="ARBA" id="ARBA00023242"/>
    </source>
</evidence>
<evidence type="ECO:0000256" key="2">
    <source>
        <dbReference type="ARBA" id="ARBA00023163"/>
    </source>
</evidence>
<organism evidence="5 6">
    <name type="scientific">Daedalea quercina L-15889</name>
    <dbReference type="NCBI Taxonomy" id="1314783"/>
    <lineage>
        <taxon>Eukaryota</taxon>
        <taxon>Fungi</taxon>
        <taxon>Dikarya</taxon>
        <taxon>Basidiomycota</taxon>
        <taxon>Agaricomycotina</taxon>
        <taxon>Agaricomycetes</taxon>
        <taxon>Polyporales</taxon>
        <taxon>Fomitopsis</taxon>
    </lineage>
</organism>
<dbReference type="Pfam" id="PF05158">
    <property type="entry name" value="RNA_pol_Rpc34"/>
    <property type="match status" value="1"/>
</dbReference>
<keyword evidence="6" id="KW-1185">Reference proteome</keyword>
<reference evidence="5 6" key="1">
    <citation type="journal article" date="2016" name="Mol. Biol. Evol.">
        <title>Comparative Genomics of Early-Diverging Mushroom-Forming Fungi Provides Insights into the Origins of Lignocellulose Decay Capabilities.</title>
        <authorList>
            <person name="Nagy L.G."/>
            <person name="Riley R."/>
            <person name="Tritt A."/>
            <person name="Adam C."/>
            <person name="Daum C."/>
            <person name="Floudas D."/>
            <person name="Sun H."/>
            <person name="Yadav J.S."/>
            <person name="Pangilinan J."/>
            <person name="Larsson K.H."/>
            <person name="Matsuura K."/>
            <person name="Barry K."/>
            <person name="Labutti K."/>
            <person name="Kuo R."/>
            <person name="Ohm R.A."/>
            <person name="Bhattacharya S.S."/>
            <person name="Shirouzu T."/>
            <person name="Yoshinaga Y."/>
            <person name="Martin F.M."/>
            <person name="Grigoriev I.V."/>
            <person name="Hibbett D.S."/>
        </authorList>
    </citation>
    <scope>NUCLEOTIDE SEQUENCE [LARGE SCALE GENOMIC DNA]</scope>
    <source>
        <strain evidence="5 6">L-15889</strain>
    </source>
</reference>
<feature type="compositionally biased region" description="Basic residues" evidence="4">
    <location>
        <begin position="148"/>
        <end position="157"/>
    </location>
</feature>
<dbReference type="OrthoDB" id="613763at2759"/>
<gene>
    <name evidence="5" type="ORF">DAEQUDRAFT_765892</name>
</gene>
<dbReference type="Proteomes" id="UP000076727">
    <property type="component" value="Unassembled WGS sequence"/>
</dbReference>
<dbReference type="GO" id="GO:0006383">
    <property type="term" value="P:transcription by RNA polymerase III"/>
    <property type="evidence" value="ECO:0007669"/>
    <property type="project" value="InterPro"/>
</dbReference>
<comment type="subcellular location">
    <subcellularLocation>
        <location evidence="1">Nucleus</location>
    </subcellularLocation>
</comment>